<evidence type="ECO:0000256" key="3">
    <source>
        <dbReference type="ARBA" id="ARBA00022917"/>
    </source>
</evidence>
<evidence type="ECO:0000256" key="5">
    <source>
        <dbReference type="SAM" id="MobiDB-lite"/>
    </source>
</evidence>
<name>A0A8S9HQL5_BRACR</name>
<evidence type="ECO:0000313" key="7">
    <source>
        <dbReference type="EMBL" id="KAF2558982.1"/>
    </source>
</evidence>
<evidence type="ECO:0000259" key="6">
    <source>
        <dbReference type="PROSITE" id="PS50249"/>
    </source>
</evidence>
<dbReference type="GO" id="GO:0005852">
    <property type="term" value="C:eukaryotic translation initiation factor 3 complex"/>
    <property type="evidence" value="ECO:0007669"/>
    <property type="project" value="UniProtKB-UniRule"/>
</dbReference>
<dbReference type="FunFam" id="3.40.140.10:FF:000023">
    <property type="entry name" value="Eukaryotic translation initiation factor 3 subunit H"/>
    <property type="match status" value="1"/>
</dbReference>
<accession>A0A8S9HQL5</accession>
<dbReference type="PANTHER" id="PTHR10410">
    <property type="entry name" value="EUKARYOTIC TRANSLATION INITIATION FACTOR 3 -RELATED"/>
    <property type="match status" value="1"/>
</dbReference>
<dbReference type="GO" id="GO:0008237">
    <property type="term" value="F:metallopeptidase activity"/>
    <property type="evidence" value="ECO:0007669"/>
    <property type="project" value="InterPro"/>
</dbReference>
<dbReference type="InterPro" id="IPR000555">
    <property type="entry name" value="JAMM/MPN+_dom"/>
</dbReference>
<dbReference type="PROSITE" id="PS50249">
    <property type="entry name" value="MPN"/>
    <property type="match status" value="1"/>
</dbReference>
<feature type="domain" description="MPN" evidence="6">
    <location>
        <begin position="25"/>
        <end position="158"/>
    </location>
</feature>
<dbReference type="InterPro" id="IPR037518">
    <property type="entry name" value="MPN"/>
</dbReference>
<keyword evidence="2 4" id="KW-0396">Initiation factor</keyword>
<comment type="subunit">
    <text evidence="4">Component of the eukaryotic translation initiation factor 3 (eIF-3) complex.</text>
</comment>
<comment type="caution">
    <text evidence="7">The sequence shown here is derived from an EMBL/GenBank/DDBJ whole genome shotgun (WGS) entry which is preliminary data.</text>
</comment>
<dbReference type="Pfam" id="PF01398">
    <property type="entry name" value="JAB"/>
    <property type="match status" value="1"/>
</dbReference>
<dbReference type="Proteomes" id="UP000712281">
    <property type="component" value="Unassembled WGS sequence"/>
</dbReference>
<dbReference type="Gene3D" id="3.40.140.10">
    <property type="entry name" value="Cytidine Deaminase, domain 2"/>
    <property type="match status" value="1"/>
</dbReference>
<feature type="compositionally biased region" description="Basic and acidic residues" evidence="5">
    <location>
        <begin position="194"/>
        <end position="205"/>
    </location>
</feature>
<dbReference type="Pfam" id="PF19445">
    <property type="entry name" value="eIF3h_C"/>
    <property type="match status" value="1"/>
</dbReference>
<dbReference type="InterPro" id="IPR050242">
    <property type="entry name" value="JAMM_MPN+_peptidase_M67A"/>
</dbReference>
<dbReference type="GO" id="GO:0003743">
    <property type="term" value="F:translation initiation factor activity"/>
    <property type="evidence" value="ECO:0007669"/>
    <property type="project" value="UniProtKB-UniRule"/>
</dbReference>
<dbReference type="HAMAP" id="MF_03007">
    <property type="entry name" value="eIF3h"/>
    <property type="match status" value="1"/>
</dbReference>
<evidence type="ECO:0000256" key="1">
    <source>
        <dbReference type="ARBA" id="ARBA00022490"/>
    </source>
</evidence>
<feature type="region of interest" description="Disordered" evidence="5">
    <location>
        <begin position="178"/>
        <end position="221"/>
    </location>
</feature>
<feature type="compositionally biased region" description="Basic residues" evidence="5">
    <location>
        <begin position="184"/>
        <end position="193"/>
    </location>
</feature>
<keyword evidence="1 4" id="KW-0963">Cytoplasm</keyword>
<dbReference type="GO" id="GO:0016282">
    <property type="term" value="C:eukaryotic 43S preinitiation complex"/>
    <property type="evidence" value="ECO:0007669"/>
    <property type="project" value="UniProtKB-UniRule"/>
</dbReference>
<evidence type="ECO:0000256" key="4">
    <source>
        <dbReference type="HAMAP-Rule" id="MF_03007"/>
    </source>
</evidence>
<evidence type="ECO:0000313" key="8">
    <source>
        <dbReference type="Proteomes" id="UP000712281"/>
    </source>
</evidence>
<dbReference type="GO" id="GO:0001732">
    <property type="term" value="P:formation of cytoplasmic translation initiation complex"/>
    <property type="evidence" value="ECO:0007669"/>
    <property type="project" value="UniProtKB-UniRule"/>
</dbReference>
<protein>
    <recommendedName>
        <fullName evidence="4">Eukaryotic translation initiation factor 3 subunit H</fullName>
        <shortName evidence="4">eIF3h</shortName>
    </recommendedName>
</protein>
<reference evidence="7" key="1">
    <citation type="submission" date="2019-12" db="EMBL/GenBank/DDBJ databases">
        <title>Genome sequencing and annotation of Brassica cretica.</title>
        <authorList>
            <person name="Studholme D.J."/>
            <person name="Sarris P.F."/>
        </authorList>
    </citation>
    <scope>NUCLEOTIDE SEQUENCE</scope>
    <source>
        <strain evidence="7">PFS-001/15</strain>
        <tissue evidence="7">Leaf</tissue>
    </source>
</reference>
<dbReference type="InterPro" id="IPR045810">
    <property type="entry name" value="eIF3h_C"/>
</dbReference>
<gene>
    <name evidence="7" type="ORF">F2Q68_00013194</name>
</gene>
<dbReference type="GO" id="GO:0033290">
    <property type="term" value="C:eukaryotic 48S preinitiation complex"/>
    <property type="evidence" value="ECO:0007669"/>
    <property type="project" value="UniProtKB-UniRule"/>
</dbReference>
<evidence type="ECO:0000256" key="2">
    <source>
        <dbReference type="ARBA" id="ARBA00022540"/>
    </source>
</evidence>
<dbReference type="AlphaFoldDB" id="A0A8S9HQL5"/>
<comment type="similarity">
    <text evidence="4">Belongs to the eIF-3 subunit H family.</text>
</comment>
<comment type="function">
    <text evidence="4">Component of the eukaryotic translation initiation factor 3 (eIF-3) complex, which is involved in protein synthesis of a specialized repertoire of mRNAs and, together with other initiation factors, stimulates binding of mRNA and methionyl-tRNAi to the 40S ribosome. The eIF-3 complex specifically targets and initiates translation of a subset of mRNAs involved in cell proliferation.</text>
</comment>
<dbReference type="SMART" id="SM00232">
    <property type="entry name" value="JAB_MPN"/>
    <property type="match status" value="1"/>
</dbReference>
<proteinExistence type="inferred from homology"/>
<dbReference type="EMBL" id="QGKW02001940">
    <property type="protein sequence ID" value="KAF2558982.1"/>
    <property type="molecule type" value="Genomic_DNA"/>
</dbReference>
<comment type="subcellular location">
    <subcellularLocation>
        <location evidence="4">Cytoplasm</location>
    </subcellularLocation>
</comment>
<dbReference type="CDD" id="cd08065">
    <property type="entry name" value="MPN_eIF3h"/>
    <property type="match status" value="1"/>
</dbReference>
<organism evidence="7 8">
    <name type="scientific">Brassica cretica</name>
    <name type="common">Mustard</name>
    <dbReference type="NCBI Taxonomy" id="69181"/>
    <lineage>
        <taxon>Eukaryota</taxon>
        <taxon>Viridiplantae</taxon>
        <taxon>Streptophyta</taxon>
        <taxon>Embryophyta</taxon>
        <taxon>Tracheophyta</taxon>
        <taxon>Spermatophyta</taxon>
        <taxon>Magnoliopsida</taxon>
        <taxon>eudicotyledons</taxon>
        <taxon>Gunneridae</taxon>
        <taxon>Pentapetalae</taxon>
        <taxon>rosids</taxon>
        <taxon>malvids</taxon>
        <taxon>Brassicales</taxon>
        <taxon>Brassicaceae</taxon>
        <taxon>Brassiceae</taxon>
        <taxon>Brassica</taxon>
    </lineage>
</organism>
<keyword evidence="3 4" id="KW-0648">Protein biosynthesis</keyword>
<dbReference type="InterPro" id="IPR027524">
    <property type="entry name" value="eIF3h"/>
</dbReference>
<sequence length="264" mass="29264">MATMARSFLQAISKDEAVAPPLRVVQIEGLAVLKIIKHCKEFAPTLVTGQLLGLDVGSVLEVTNCFPFPVRDDDEEIEADGANYQLEMMRCLREVNVDNNTVGWYQSTVLGSYQTVELIETFMNYQENIKRCVCIIYDPSKADLGVLALKALKLSDSFMELYRGGNFTGENFNITTGTSLVSKRSSKPGSRRGGRTENTARRSAGEEPLPEEDPSNPIFKPIPEPSRLESFLITNQVSNFCGQINGVAGQNFSRLYLTKALHEN</sequence>